<keyword evidence="3" id="KW-0378">Hydrolase</keyword>
<organism evidence="3">
    <name type="scientific">Clostridioides difficile</name>
    <name type="common">Peptoclostridium difficile</name>
    <dbReference type="NCBI Taxonomy" id="1496"/>
    <lineage>
        <taxon>Bacteria</taxon>
        <taxon>Bacillati</taxon>
        <taxon>Bacillota</taxon>
        <taxon>Clostridia</taxon>
        <taxon>Peptostreptococcales</taxon>
        <taxon>Peptostreptococcaceae</taxon>
        <taxon>Clostridioides</taxon>
    </lineage>
</organism>
<feature type="domain" description="Cation-transporting P-type ATPase N-terminal" evidence="2">
    <location>
        <begin position="1"/>
        <end position="74"/>
    </location>
</feature>
<protein>
    <submittedName>
        <fullName evidence="3">Cation-transporting ATPase</fullName>
        <ecNumber evidence="3">3.6.3.8</ecNumber>
    </submittedName>
</protein>
<dbReference type="EMBL" id="UFWD01000001">
    <property type="protein sequence ID" value="SUY25938.1"/>
    <property type="molecule type" value="Genomic_DNA"/>
</dbReference>
<gene>
    <name evidence="3" type="ORF">NCTC13307_03304</name>
</gene>
<keyword evidence="1" id="KW-0472">Membrane</keyword>
<dbReference type="Pfam" id="PF00690">
    <property type="entry name" value="Cation_ATPase_N"/>
    <property type="match status" value="1"/>
</dbReference>
<dbReference type="Gene3D" id="1.20.1110.10">
    <property type="entry name" value="Calcium-transporting ATPase, transmembrane domain"/>
    <property type="match status" value="1"/>
</dbReference>
<dbReference type="SUPFAM" id="SSF81665">
    <property type="entry name" value="Calcium ATPase, transmembrane domain M"/>
    <property type="match status" value="1"/>
</dbReference>
<dbReference type="Gene3D" id="2.70.150.10">
    <property type="entry name" value="Calcium-transporting ATPase, cytoplasmic transduction domain A"/>
    <property type="match status" value="1"/>
</dbReference>
<evidence type="ECO:0000259" key="2">
    <source>
        <dbReference type="SMART" id="SM00831"/>
    </source>
</evidence>
<name>A0A381IEL2_CLODI</name>
<proteinExistence type="predicted"/>
<dbReference type="SMART" id="SM00831">
    <property type="entry name" value="Cation_ATPase_N"/>
    <property type="match status" value="1"/>
</dbReference>
<keyword evidence="1" id="KW-0812">Transmembrane</keyword>
<feature type="transmembrane region" description="Helical" evidence="1">
    <location>
        <begin position="57"/>
        <end position="73"/>
    </location>
</feature>
<feature type="transmembrane region" description="Helical" evidence="1">
    <location>
        <begin position="79"/>
        <end position="96"/>
    </location>
</feature>
<dbReference type="PANTHER" id="PTHR42861">
    <property type="entry name" value="CALCIUM-TRANSPORTING ATPASE"/>
    <property type="match status" value="1"/>
</dbReference>
<dbReference type="AlphaFoldDB" id="A0A381IEL2"/>
<reference evidence="3" key="1">
    <citation type="submission" date="2018-06" db="EMBL/GenBank/DDBJ databases">
        <authorList>
            <consortium name="Pathogen Informatics"/>
            <person name="Doyle S."/>
        </authorList>
    </citation>
    <scope>NUCLEOTIDE SEQUENCE</scope>
    <source>
        <strain evidence="3">NCTC13307</strain>
    </source>
</reference>
<evidence type="ECO:0000313" key="3">
    <source>
        <dbReference type="EMBL" id="SUY25938.1"/>
    </source>
</evidence>
<sequence length="120" mass="13434">MSYKSTYQEVIKNLNSSLSGLSKERAEELLEKNGANELKEADKVPTYKLFLESFKDPLVIILLIAALVQIFLGETVESIIIFAVIIINSVLGVVQTKKAESSLESLKKFICTKRKGNKRQ</sequence>
<keyword evidence="1" id="KW-1133">Transmembrane helix</keyword>
<dbReference type="InterPro" id="IPR023298">
    <property type="entry name" value="ATPase_P-typ_TM_dom_sf"/>
</dbReference>
<accession>A0A381IEL2</accession>
<evidence type="ECO:0000256" key="1">
    <source>
        <dbReference type="SAM" id="Phobius"/>
    </source>
</evidence>
<dbReference type="InterPro" id="IPR004014">
    <property type="entry name" value="ATPase_P-typ_cation-transptr_N"/>
</dbReference>
<dbReference type="GO" id="GO:0016787">
    <property type="term" value="F:hydrolase activity"/>
    <property type="evidence" value="ECO:0007669"/>
    <property type="project" value="UniProtKB-KW"/>
</dbReference>
<dbReference type="EC" id="3.6.3.8" evidence="3"/>